<dbReference type="PRINTS" id="PR00625">
    <property type="entry name" value="JDOMAIN"/>
</dbReference>
<dbReference type="Proteomes" id="UP000246464">
    <property type="component" value="Chromosome 17"/>
</dbReference>
<keyword evidence="2" id="KW-1133">Transmembrane helix</keyword>
<keyword evidence="2" id="KW-0472">Membrane</keyword>
<dbReference type="SUPFAM" id="SSF46565">
    <property type="entry name" value="Chaperone J-domain"/>
    <property type="match status" value="1"/>
</dbReference>
<dbReference type="PANTHER" id="PTHR44873:SF1">
    <property type="entry name" value="DNAJ HOMOLOG SUBFAMILY C MEMBER 30, MITOCHONDRIAL"/>
    <property type="match status" value="1"/>
</dbReference>
<keyword evidence="2" id="KW-0812">Transmembrane</keyword>
<dbReference type="EMBL" id="CP026259">
    <property type="protein sequence ID" value="AWP16452.1"/>
    <property type="molecule type" value="Genomic_DNA"/>
</dbReference>
<gene>
    <name evidence="4" type="ORF">SMAX5B_000271</name>
</gene>
<dbReference type="Gene3D" id="1.10.287.110">
    <property type="entry name" value="DnaJ domain"/>
    <property type="match status" value="1"/>
</dbReference>
<proteinExistence type="predicted"/>
<dbReference type="SMART" id="SM00271">
    <property type="entry name" value="DnaJ"/>
    <property type="match status" value="1"/>
</dbReference>
<evidence type="ECO:0000313" key="4">
    <source>
        <dbReference type="EMBL" id="AWP16452.1"/>
    </source>
</evidence>
<accession>A0A2U9CP36</accession>
<dbReference type="InterPro" id="IPR001623">
    <property type="entry name" value="DnaJ_domain"/>
</dbReference>
<dbReference type="InterPro" id="IPR036869">
    <property type="entry name" value="J_dom_sf"/>
</dbReference>
<dbReference type="AlphaFoldDB" id="A0A2U9CP36"/>
<reference evidence="4 5" key="1">
    <citation type="submission" date="2017-12" db="EMBL/GenBank/DDBJ databases">
        <title>Integrating genomic resources of turbot (Scophthalmus maximus) in depth evaluation of genetic and physical mapping variation across individuals.</title>
        <authorList>
            <person name="Martinez P."/>
        </authorList>
    </citation>
    <scope>NUCLEOTIDE SEQUENCE [LARGE SCALE GENOMIC DNA]</scope>
</reference>
<evidence type="ECO:0000256" key="2">
    <source>
        <dbReference type="SAM" id="Phobius"/>
    </source>
</evidence>
<protein>
    <submittedName>
        <fullName evidence="4">Putative dnaJ-like subfamily C member 30-like</fullName>
    </submittedName>
</protein>
<dbReference type="OMA" id="DQFYKSH"/>
<evidence type="ECO:0000256" key="1">
    <source>
        <dbReference type="SAM" id="MobiDB-lite"/>
    </source>
</evidence>
<sequence>MWGKGNVPKECSLQNKTRGRIIGRNAPLCRSNVGLRRTLCSSSLYQWRLCWGRGQFVFIREYGDNGSRAVPLFKSKTGYYEILQVMPSATQAQIKTAYYKQSFVYHPDRNAGSEEATVRFSDISEAYTVLGNETLRKKYDRGLLGQSDLLATVRPSSSKDGAGGGSAQQQAGGRRSVGGEGPRADDFDKFFRSHYNEQLQRQRDIRARREQRLREKAATKDGQKLDWMMEMCVGLLVVMAAGVIMSLKRG</sequence>
<dbReference type="InterPro" id="IPR053025">
    <property type="entry name" value="Mito_ATP_Synthase-Asso"/>
</dbReference>
<organism evidence="4 5">
    <name type="scientific">Scophthalmus maximus</name>
    <name type="common">Turbot</name>
    <name type="synonym">Psetta maxima</name>
    <dbReference type="NCBI Taxonomy" id="52904"/>
    <lineage>
        <taxon>Eukaryota</taxon>
        <taxon>Metazoa</taxon>
        <taxon>Chordata</taxon>
        <taxon>Craniata</taxon>
        <taxon>Vertebrata</taxon>
        <taxon>Euteleostomi</taxon>
        <taxon>Actinopterygii</taxon>
        <taxon>Neopterygii</taxon>
        <taxon>Teleostei</taxon>
        <taxon>Neoteleostei</taxon>
        <taxon>Acanthomorphata</taxon>
        <taxon>Carangaria</taxon>
        <taxon>Pleuronectiformes</taxon>
        <taxon>Pleuronectoidei</taxon>
        <taxon>Scophthalmidae</taxon>
        <taxon>Scophthalmus</taxon>
    </lineage>
</organism>
<keyword evidence="5" id="KW-1185">Reference proteome</keyword>
<dbReference type="PROSITE" id="PS50076">
    <property type="entry name" value="DNAJ_2"/>
    <property type="match status" value="1"/>
</dbReference>
<name>A0A2U9CP36_SCOMX</name>
<evidence type="ECO:0000313" key="5">
    <source>
        <dbReference type="Proteomes" id="UP000246464"/>
    </source>
</evidence>
<evidence type="ECO:0000259" key="3">
    <source>
        <dbReference type="PROSITE" id="PS50076"/>
    </source>
</evidence>
<dbReference type="CDD" id="cd06257">
    <property type="entry name" value="DnaJ"/>
    <property type="match status" value="1"/>
</dbReference>
<dbReference type="Pfam" id="PF00226">
    <property type="entry name" value="DnaJ"/>
    <property type="match status" value="1"/>
</dbReference>
<feature type="transmembrane region" description="Helical" evidence="2">
    <location>
        <begin position="227"/>
        <end position="247"/>
    </location>
</feature>
<dbReference type="PANTHER" id="PTHR44873">
    <property type="entry name" value="DNAJ HOMOLOG SUBFAMILY C MEMBER 30, MITOCHONDRIAL"/>
    <property type="match status" value="1"/>
</dbReference>
<feature type="region of interest" description="Disordered" evidence="1">
    <location>
        <begin position="154"/>
        <end position="183"/>
    </location>
</feature>
<feature type="domain" description="J" evidence="3">
    <location>
        <begin position="78"/>
        <end position="143"/>
    </location>
</feature>
<dbReference type="STRING" id="52904.ENSSMAP00000033571"/>